<evidence type="ECO:0008006" key="3">
    <source>
        <dbReference type="Google" id="ProtNLM"/>
    </source>
</evidence>
<name>A0A853EFW9_9ACTO</name>
<dbReference type="Proteomes" id="UP000572528">
    <property type="component" value="Unassembled WGS sequence"/>
</dbReference>
<protein>
    <recommendedName>
        <fullName evidence="3">Arsenic metallochaperone ArsD family protein</fullName>
    </recommendedName>
</protein>
<comment type="caution">
    <text evidence="1">The sequence shown here is derived from an EMBL/GenBank/DDBJ whole genome shotgun (WGS) entry which is preliminary data.</text>
</comment>
<evidence type="ECO:0000313" key="1">
    <source>
        <dbReference type="EMBL" id="NYS68238.1"/>
    </source>
</evidence>
<evidence type="ECO:0000313" key="2">
    <source>
        <dbReference type="Proteomes" id="UP000572528"/>
    </source>
</evidence>
<sequence>MTRIQILERPCCGPGEGHRLAEFLSEHARHGDSIEYINLQDDDASVTTLSGAVMSRILDGDSLPLLVRDSVVVSAGSLPNFLDAVDMLDPAWSEAPRSSFPLDQITSSGSGCC</sequence>
<dbReference type="EMBL" id="JACBXV010000010">
    <property type="protein sequence ID" value="NYS68238.1"/>
    <property type="molecule type" value="Genomic_DNA"/>
</dbReference>
<gene>
    <name evidence="1" type="ORF">HZZ05_01610</name>
</gene>
<dbReference type="AlphaFoldDB" id="A0A853EFW9"/>
<organism evidence="1 2">
    <name type="scientific">Actinomyces bowdenii</name>
    <dbReference type="NCBI Taxonomy" id="131109"/>
    <lineage>
        <taxon>Bacteria</taxon>
        <taxon>Bacillati</taxon>
        <taxon>Actinomycetota</taxon>
        <taxon>Actinomycetes</taxon>
        <taxon>Actinomycetales</taxon>
        <taxon>Actinomycetaceae</taxon>
        <taxon>Actinomyces</taxon>
    </lineage>
</organism>
<reference evidence="1 2" key="1">
    <citation type="submission" date="2020-07" db="EMBL/GenBank/DDBJ databases">
        <title>MOT database genomes.</title>
        <authorList>
            <person name="Joseph S."/>
            <person name="Aduse-Opoku J."/>
            <person name="Hashim A."/>
            <person name="Wade W."/>
            <person name="Curtis M."/>
        </authorList>
    </citation>
    <scope>NUCLEOTIDE SEQUENCE [LARGE SCALE GENOMIC DNA]</scope>
    <source>
        <strain evidence="1 2">WMus004</strain>
    </source>
</reference>
<dbReference type="RefSeq" id="WP_179899580.1">
    <property type="nucleotide sequence ID" value="NZ_JACBXV010000010.1"/>
</dbReference>
<accession>A0A853EFW9</accession>
<proteinExistence type="predicted"/>